<protein>
    <recommendedName>
        <fullName evidence="1">Polyphosphate kinase-2-related domain-containing protein</fullName>
    </recommendedName>
</protein>
<name>A0A5C6M3C9_9PLAN</name>
<comment type="caution">
    <text evidence="2">The sequence shown here is derived from an EMBL/GenBank/DDBJ whole genome shotgun (WGS) entry which is preliminary data.</text>
</comment>
<dbReference type="EMBL" id="SRHE01000348">
    <property type="protein sequence ID" value="TWW09206.1"/>
    <property type="molecule type" value="Genomic_DNA"/>
</dbReference>
<dbReference type="Pfam" id="PF03976">
    <property type="entry name" value="PPK2"/>
    <property type="match status" value="1"/>
</dbReference>
<proteinExistence type="predicted"/>
<sequence length="145" mass="16949">MPPGKRGKAFWKQRYEDIGSFEQHLARNGTVIIKIFLNISKAEQKKRLLERLKNPEKNWKFSPGDVRERRHWDEYVEAYEDALEATSTELAPWYIVPADQKWVARSIVASIVTDTIGRLDLRYPELSETQRADFAAARQELLSEE</sequence>
<gene>
    <name evidence="2" type="ORF">E3A20_16640</name>
</gene>
<dbReference type="PANTHER" id="PTHR34383:SF3">
    <property type="entry name" value="POLYPHOSPHATE:AMP PHOSPHOTRANSFERASE"/>
    <property type="match status" value="1"/>
</dbReference>
<keyword evidence="3" id="KW-1185">Reference proteome</keyword>
<organism evidence="2 3">
    <name type="scientific">Planctomyces bekefii</name>
    <dbReference type="NCBI Taxonomy" id="1653850"/>
    <lineage>
        <taxon>Bacteria</taxon>
        <taxon>Pseudomonadati</taxon>
        <taxon>Planctomycetota</taxon>
        <taxon>Planctomycetia</taxon>
        <taxon>Planctomycetales</taxon>
        <taxon>Planctomycetaceae</taxon>
        <taxon>Planctomyces</taxon>
    </lineage>
</organism>
<dbReference type="SUPFAM" id="SSF52540">
    <property type="entry name" value="P-loop containing nucleoside triphosphate hydrolases"/>
    <property type="match status" value="1"/>
</dbReference>
<dbReference type="AlphaFoldDB" id="A0A5C6M3C9"/>
<reference evidence="2 3" key="2">
    <citation type="submission" date="2019-08" db="EMBL/GenBank/DDBJ databases">
        <authorList>
            <person name="Henke P."/>
        </authorList>
    </citation>
    <scope>NUCLEOTIDE SEQUENCE [LARGE SCALE GENOMIC DNA]</scope>
    <source>
        <strain evidence="2">Phe10_nw2017</strain>
    </source>
</reference>
<accession>A0A5C6M3C9</accession>
<dbReference type="PANTHER" id="PTHR34383">
    <property type="entry name" value="POLYPHOSPHATE:AMP PHOSPHOTRANSFERASE-RELATED"/>
    <property type="match status" value="1"/>
</dbReference>
<evidence type="ECO:0000313" key="2">
    <source>
        <dbReference type="EMBL" id="TWW09206.1"/>
    </source>
</evidence>
<dbReference type="InterPro" id="IPR027417">
    <property type="entry name" value="P-loop_NTPase"/>
</dbReference>
<dbReference type="InterPro" id="IPR022488">
    <property type="entry name" value="PPK2-related"/>
</dbReference>
<reference evidence="2 3" key="1">
    <citation type="submission" date="2019-08" db="EMBL/GenBank/DDBJ databases">
        <title>100 year-old enigma solved: identification of Planctomyces bekefii, the type genus and species of the phylum Planctomycetes.</title>
        <authorList>
            <person name="Svetlana D.N."/>
            <person name="Overmann J."/>
        </authorList>
    </citation>
    <scope>NUCLEOTIDE SEQUENCE [LARGE SCALE GENOMIC DNA]</scope>
    <source>
        <strain evidence="2">Phe10_nw2017</strain>
    </source>
</reference>
<dbReference type="Gene3D" id="3.40.50.300">
    <property type="entry name" value="P-loop containing nucleotide triphosphate hydrolases"/>
    <property type="match status" value="1"/>
</dbReference>
<feature type="domain" description="Polyphosphate kinase-2-related" evidence="1">
    <location>
        <begin position="11"/>
        <end position="116"/>
    </location>
</feature>
<evidence type="ECO:0000313" key="3">
    <source>
        <dbReference type="Proteomes" id="UP000321083"/>
    </source>
</evidence>
<evidence type="ECO:0000259" key="1">
    <source>
        <dbReference type="Pfam" id="PF03976"/>
    </source>
</evidence>
<dbReference type="Proteomes" id="UP000321083">
    <property type="component" value="Unassembled WGS sequence"/>
</dbReference>